<proteinExistence type="predicted"/>
<evidence type="ECO:0000313" key="2">
    <source>
        <dbReference type="Proteomes" id="UP001451782"/>
    </source>
</evidence>
<dbReference type="AlphaFoldDB" id="A0AAN0M9C8"/>
<dbReference type="EMBL" id="CP151762">
    <property type="protein sequence ID" value="WZU65152.1"/>
    <property type="molecule type" value="Genomic_DNA"/>
</dbReference>
<dbReference type="KEGG" id="yag:AABB28_07785"/>
<gene>
    <name evidence="1" type="ORF">AABB28_07785</name>
</gene>
<evidence type="ECO:0000313" key="1">
    <source>
        <dbReference type="EMBL" id="WZU65152.1"/>
    </source>
</evidence>
<keyword evidence="2" id="KW-1185">Reference proteome</keyword>
<name>A0AAN0M9C8_9RHOB</name>
<organism evidence="1 2">
    <name type="scientific">Yoonia algicola</name>
    <dbReference type="NCBI Taxonomy" id="3137368"/>
    <lineage>
        <taxon>Bacteria</taxon>
        <taxon>Pseudomonadati</taxon>
        <taxon>Pseudomonadota</taxon>
        <taxon>Alphaproteobacteria</taxon>
        <taxon>Rhodobacterales</taxon>
        <taxon>Paracoccaceae</taxon>
        <taxon>Yoonia</taxon>
    </lineage>
</organism>
<protein>
    <submittedName>
        <fullName evidence="1">Uncharacterized protein</fullName>
    </submittedName>
</protein>
<dbReference type="RefSeq" id="WP_342071500.1">
    <property type="nucleotide sequence ID" value="NZ_CP151762.1"/>
</dbReference>
<reference evidence="1 2" key="1">
    <citation type="submission" date="2024-04" db="EMBL/GenBank/DDBJ databases">
        <title>Phylogenomic analyses of a clade within the roseobacter group suggest taxonomic reassignments of species of the genera Aestuariivita, Citreicella, Loktanella, Nautella, Pelagibaca, Ruegeria, Thalassobius, Thiobacimonas and Tropicibacter, and the proposal o.</title>
        <authorList>
            <person name="Jeon C.O."/>
        </authorList>
    </citation>
    <scope>NUCLEOTIDE SEQUENCE [LARGE SCALE GENOMIC DNA]</scope>
    <source>
        <strain evidence="1 2">G8-12</strain>
    </source>
</reference>
<sequence length="180" mass="20481">MTNVEGLGATRLVENLLPELLALNPSINKVLIPNTGQFKHINGDFNVETFQKKRFLPKSISRAIEILFPRKELSGPGPCLVLGDMPIRKVSGQVVLVHNPHLVAIQQHSLDLGYIKTSIMQFLFSLNVKYVKHFIVQTDLMKSALCKRYKIEEARVHVVAHPPSTWVVEREQKKRKKLLQ</sequence>
<dbReference type="Proteomes" id="UP001451782">
    <property type="component" value="Chromosome"/>
</dbReference>
<accession>A0AAN0M9C8</accession>